<keyword evidence="3" id="KW-1185">Reference proteome</keyword>
<sequence>MDEGEDERDAAVEAFEGVRGELALLRRAIEGIAARDDRPEPPDYSETLAQITKLATGTYQRAEILRKAGEEEAVARQVAARISGAVAEDRQAVKTAAGELRDATRTLQGVTASARRAEDQKRWVMLAAIGGIVVGMVLWAVFAGIVARAVPASWQWPEKMAARTLAMPMWEGGQRMMRTSAPEAFANIAAGDRIVTANREALEACRKRANRAREAVRCTITVEAGERAKR</sequence>
<keyword evidence="1" id="KW-0812">Transmembrane</keyword>
<dbReference type="Proteomes" id="UP000197290">
    <property type="component" value="Unassembled WGS sequence"/>
</dbReference>
<accession>A0A245ZCU6</accession>
<proteinExistence type="predicted"/>
<dbReference type="Pfam" id="PF19613">
    <property type="entry name" value="DUF6118"/>
    <property type="match status" value="1"/>
</dbReference>
<evidence type="ECO:0000313" key="2">
    <source>
        <dbReference type="EMBL" id="OWK27517.1"/>
    </source>
</evidence>
<comment type="caution">
    <text evidence="2">The sequence shown here is derived from an EMBL/GenBank/DDBJ whole genome shotgun (WGS) entry which is preliminary data.</text>
</comment>
<dbReference type="RefSeq" id="WP_088368589.1">
    <property type="nucleotide sequence ID" value="NZ_NBBI01000014.1"/>
</dbReference>
<dbReference type="InterPro" id="IPR046121">
    <property type="entry name" value="DUF6118"/>
</dbReference>
<dbReference type="EMBL" id="NBBI01000014">
    <property type="protein sequence ID" value="OWK27517.1"/>
    <property type="molecule type" value="Genomic_DNA"/>
</dbReference>
<evidence type="ECO:0000256" key="1">
    <source>
        <dbReference type="SAM" id="Phobius"/>
    </source>
</evidence>
<reference evidence="2 3" key="1">
    <citation type="submission" date="2017-03" db="EMBL/GenBank/DDBJ databases">
        <title>Genome sequence of Sphingomonas dokdonensis DSM 21029.</title>
        <authorList>
            <person name="Poehlein A."/>
            <person name="Wuebbeler J.H."/>
            <person name="Steinbuechel A."/>
            <person name="Daniel R."/>
        </authorList>
    </citation>
    <scope>NUCLEOTIDE SEQUENCE [LARGE SCALE GENOMIC DNA]</scope>
    <source>
        <strain evidence="2 3">DSM 21029</strain>
    </source>
</reference>
<feature type="transmembrane region" description="Helical" evidence="1">
    <location>
        <begin position="123"/>
        <end position="147"/>
    </location>
</feature>
<dbReference type="AlphaFoldDB" id="A0A245ZCU6"/>
<evidence type="ECO:0000313" key="3">
    <source>
        <dbReference type="Proteomes" id="UP000197290"/>
    </source>
</evidence>
<keyword evidence="1" id="KW-1133">Transmembrane helix</keyword>
<name>A0A245ZCU6_9SPHN</name>
<keyword evidence="1" id="KW-0472">Membrane</keyword>
<gene>
    <name evidence="2" type="ORF">SPDO_32860</name>
</gene>
<organism evidence="2 3">
    <name type="scientific">Sphingomonas dokdonensis</name>
    <dbReference type="NCBI Taxonomy" id="344880"/>
    <lineage>
        <taxon>Bacteria</taxon>
        <taxon>Pseudomonadati</taxon>
        <taxon>Pseudomonadota</taxon>
        <taxon>Alphaproteobacteria</taxon>
        <taxon>Sphingomonadales</taxon>
        <taxon>Sphingomonadaceae</taxon>
        <taxon>Sphingomonas</taxon>
    </lineage>
</organism>
<dbReference type="OrthoDB" id="7277275at2"/>
<protein>
    <submittedName>
        <fullName evidence="2">Uncharacterized protein</fullName>
    </submittedName>
</protein>